<evidence type="ECO:0000313" key="2">
    <source>
        <dbReference type="EMBL" id="MBA2882915.1"/>
    </source>
</evidence>
<gene>
    <name evidence="2" type="ORF">HNR65_003271</name>
</gene>
<dbReference type="RefSeq" id="WP_181552535.1">
    <property type="nucleotide sequence ID" value="NZ_JACDUS010000014.1"/>
</dbReference>
<organism evidence="2 3">
    <name type="scientific">Desulfosalsimonas propionicica</name>
    <dbReference type="NCBI Taxonomy" id="332175"/>
    <lineage>
        <taxon>Bacteria</taxon>
        <taxon>Pseudomonadati</taxon>
        <taxon>Thermodesulfobacteriota</taxon>
        <taxon>Desulfobacteria</taxon>
        <taxon>Desulfobacterales</taxon>
        <taxon>Desulfosalsimonadaceae</taxon>
        <taxon>Desulfosalsimonas</taxon>
    </lineage>
</organism>
<sequence>MKKTRILACVVLIISMLAIAACSGNGDDKSSAGLAPAAEQLPMLNRVPENTQVLVKFEGLETLYGQLAVSQNSVLGVSVEQKEIDRMNAALGFNLLDLQEVGQAGFDTAQPICLAISNLQVNAADSRQTDFDILALLPVSDGEAAMNTLRSALEKENVVVAEAEKNGRSYLKWRYPEAEGAMAVKDEYLYMAVNSDNDPQAFLDSAMGSSTSLADAQAFQEVAADTDFTRGLAAYFNIADMVEANADQIRQAAASGSDSAAETQDMLQTLKQYSAGTMTAEFGTPDFTLDTIVSLVPDADIKKVWSPDRINRDKILSIADPAALLLSFGVDMRQYYEMITDMIPPEQSATVAGRMKEFEQNSGIDPETELLDNLSGSMNLALYDGASITLMNYNALFTAGVKDEGVMENVIEKLIKLLPQDKQAMISRRQMGGTDAYVINAGVTQVYMGIDDNKFMIASGKPLYEKALDGKKDQGFAAGLADGQLKESITGKRNIFYLNMDEVVKTVNNFAMFLMESAGGEQKFRERLEAAGKFEYILATSELDKNLVKSMLTIKTRFTEPFFVETARMVDDLQQ</sequence>
<reference evidence="2 3" key="1">
    <citation type="submission" date="2020-07" db="EMBL/GenBank/DDBJ databases">
        <title>Genomic Encyclopedia of Type Strains, Phase IV (KMG-IV): sequencing the most valuable type-strain genomes for metagenomic binning, comparative biology and taxonomic classification.</title>
        <authorList>
            <person name="Goeker M."/>
        </authorList>
    </citation>
    <scope>NUCLEOTIDE SEQUENCE [LARGE SCALE GENOMIC DNA]</scope>
    <source>
        <strain evidence="2 3">DSM 17721</strain>
    </source>
</reference>
<dbReference type="PROSITE" id="PS51257">
    <property type="entry name" value="PROKAR_LIPOPROTEIN"/>
    <property type="match status" value="1"/>
</dbReference>
<proteinExistence type="predicted"/>
<feature type="signal peptide" evidence="1">
    <location>
        <begin position="1"/>
        <end position="20"/>
    </location>
</feature>
<evidence type="ECO:0008006" key="4">
    <source>
        <dbReference type="Google" id="ProtNLM"/>
    </source>
</evidence>
<feature type="chain" id="PRO_5030541325" description="DUF4836 family protein" evidence="1">
    <location>
        <begin position="21"/>
        <end position="575"/>
    </location>
</feature>
<protein>
    <recommendedName>
        <fullName evidence="4">DUF4836 family protein</fullName>
    </recommendedName>
</protein>
<dbReference type="EMBL" id="JACDUS010000014">
    <property type="protein sequence ID" value="MBA2882915.1"/>
    <property type="molecule type" value="Genomic_DNA"/>
</dbReference>
<comment type="caution">
    <text evidence="2">The sequence shown here is derived from an EMBL/GenBank/DDBJ whole genome shotgun (WGS) entry which is preliminary data.</text>
</comment>
<evidence type="ECO:0000313" key="3">
    <source>
        <dbReference type="Proteomes" id="UP000525298"/>
    </source>
</evidence>
<keyword evidence="3" id="KW-1185">Reference proteome</keyword>
<dbReference type="Proteomes" id="UP000525298">
    <property type="component" value="Unassembled WGS sequence"/>
</dbReference>
<dbReference type="AlphaFoldDB" id="A0A7W0CBY4"/>
<evidence type="ECO:0000256" key="1">
    <source>
        <dbReference type="SAM" id="SignalP"/>
    </source>
</evidence>
<keyword evidence="1" id="KW-0732">Signal</keyword>
<accession>A0A7W0CBY4</accession>
<name>A0A7W0CBY4_9BACT</name>